<dbReference type="EMBL" id="JACRSU010000002">
    <property type="protein sequence ID" value="MBC8540817.1"/>
    <property type="molecule type" value="Genomic_DNA"/>
</dbReference>
<keyword evidence="3" id="KW-1185">Reference proteome</keyword>
<protein>
    <recommendedName>
        <fullName evidence="1">AcrIC5-like domain-containing protein</fullName>
    </recommendedName>
</protein>
<comment type="caution">
    <text evidence="2">The sequence shown here is derived from an EMBL/GenBank/DDBJ whole genome shotgun (WGS) entry which is preliminary data.</text>
</comment>
<reference evidence="2" key="1">
    <citation type="submission" date="2020-08" db="EMBL/GenBank/DDBJ databases">
        <title>Genome public.</title>
        <authorList>
            <person name="Liu C."/>
            <person name="Sun Q."/>
        </authorList>
    </citation>
    <scope>NUCLEOTIDE SEQUENCE</scope>
    <source>
        <strain evidence="2">H8</strain>
    </source>
</reference>
<proteinExistence type="predicted"/>
<dbReference type="InterPro" id="IPR054398">
    <property type="entry name" value="AcrIC5-like_dom"/>
</dbReference>
<sequence length="65" mass="7853">MKTNVNTNKKEFINWDAIVSYMDDEIRETVHAELAPCSEHEFLKRYLELDPEFKKLLKDEFNMED</sequence>
<dbReference type="AlphaFoldDB" id="A0A926DN95"/>
<name>A0A926DN95_9FIRM</name>
<evidence type="ECO:0000259" key="1">
    <source>
        <dbReference type="Pfam" id="PF22147"/>
    </source>
</evidence>
<feature type="domain" description="AcrIC5-like" evidence="1">
    <location>
        <begin position="13"/>
        <end position="48"/>
    </location>
</feature>
<dbReference type="RefSeq" id="WP_249311965.1">
    <property type="nucleotide sequence ID" value="NZ_JACRSU010000002.1"/>
</dbReference>
<organism evidence="2 3">
    <name type="scientific">Congzhengia minquanensis</name>
    <dbReference type="NCBI Taxonomy" id="2763657"/>
    <lineage>
        <taxon>Bacteria</taxon>
        <taxon>Bacillati</taxon>
        <taxon>Bacillota</taxon>
        <taxon>Clostridia</taxon>
        <taxon>Eubacteriales</taxon>
        <taxon>Oscillospiraceae</taxon>
        <taxon>Congzhengia</taxon>
    </lineage>
</organism>
<gene>
    <name evidence="2" type="ORF">H8698_07485</name>
</gene>
<dbReference type="Pfam" id="PF22147">
    <property type="entry name" value="AcrIC5"/>
    <property type="match status" value="1"/>
</dbReference>
<dbReference type="Proteomes" id="UP000611762">
    <property type="component" value="Unassembled WGS sequence"/>
</dbReference>
<evidence type="ECO:0000313" key="3">
    <source>
        <dbReference type="Proteomes" id="UP000611762"/>
    </source>
</evidence>
<evidence type="ECO:0000313" key="2">
    <source>
        <dbReference type="EMBL" id="MBC8540817.1"/>
    </source>
</evidence>
<accession>A0A926DN95</accession>